<evidence type="ECO:0000313" key="1">
    <source>
        <dbReference type="EMBL" id="ACU20586.1"/>
    </source>
</evidence>
<organism evidence="1">
    <name type="scientific">Glycine max</name>
    <name type="common">Soybean</name>
    <name type="synonym">Glycine hispida</name>
    <dbReference type="NCBI Taxonomy" id="3847"/>
    <lineage>
        <taxon>Eukaryota</taxon>
        <taxon>Viridiplantae</taxon>
        <taxon>Streptophyta</taxon>
        <taxon>Embryophyta</taxon>
        <taxon>Tracheophyta</taxon>
        <taxon>Spermatophyta</taxon>
        <taxon>Magnoliopsida</taxon>
        <taxon>eudicotyledons</taxon>
        <taxon>Gunneridae</taxon>
        <taxon>Pentapetalae</taxon>
        <taxon>rosids</taxon>
        <taxon>fabids</taxon>
        <taxon>Fabales</taxon>
        <taxon>Fabaceae</taxon>
        <taxon>Papilionoideae</taxon>
        <taxon>50 kb inversion clade</taxon>
        <taxon>NPAAA clade</taxon>
        <taxon>indigoferoid/millettioid clade</taxon>
        <taxon>Phaseoleae</taxon>
        <taxon>Glycine</taxon>
        <taxon>Glycine subgen. Soja</taxon>
    </lineage>
</organism>
<dbReference type="AlphaFoldDB" id="C6TFI4"/>
<sequence length="105" mass="11948">AETLGVLRHYFCTTTYCNNPHISNTSFPIDSVCCSEWLEEASPKQACCFSGHAGELREQKVDSANSQALLNLQKALRSFKEWWEDRGFSFLDPTPTHRNLLPKRA</sequence>
<accession>C6TFI4</accession>
<name>C6TFI4_SOYBN</name>
<feature type="non-terminal residue" evidence="1">
    <location>
        <position position="1"/>
    </location>
</feature>
<reference evidence="1" key="1">
    <citation type="submission" date="2009-08" db="EMBL/GenBank/DDBJ databases">
        <authorList>
            <person name="Cheung F."/>
            <person name="Xiao Y."/>
            <person name="Chan A."/>
            <person name="Moskal W."/>
            <person name="Town C.D."/>
        </authorList>
    </citation>
    <scope>NUCLEOTIDE SEQUENCE</scope>
</reference>
<proteinExistence type="evidence at transcript level"/>
<protein>
    <submittedName>
        <fullName evidence="1">Uncharacterized protein</fullName>
    </submittedName>
</protein>
<dbReference type="EMBL" id="BT096372">
    <property type="protein sequence ID" value="ACU20586.1"/>
    <property type="molecule type" value="mRNA"/>
</dbReference>